<evidence type="ECO:0000313" key="2">
    <source>
        <dbReference type="EMBL" id="TYK24240.1"/>
    </source>
</evidence>
<dbReference type="Proteomes" id="UP000321947">
    <property type="component" value="Unassembled WGS sequence"/>
</dbReference>
<keyword evidence="1" id="KW-0175">Coiled coil</keyword>
<reference evidence="2 3" key="1">
    <citation type="submission" date="2019-08" db="EMBL/GenBank/DDBJ databases">
        <title>Draft genome sequences of two oriental melons (Cucumis melo L. var makuwa).</title>
        <authorList>
            <person name="Kwon S.-Y."/>
        </authorList>
    </citation>
    <scope>NUCLEOTIDE SEQUENCE [LARGE SCALE GENOMIC DNA]</scope>
    <source>
        <strain evidence="3">cv. Chang Bougi</strain>
        <tissue evidence="2">Leaf</tissue>
    </source>
</reference>
<proteinExistence type="predicted"/>
<organism evidence="2 3">
    <name type="scientific">Cucumis melo var. makuwa</name>
    <name type="common">Oriental melon</name>
    <dbReference type="NCBI Taxonomy" id="1194695"/>
    <lineage>
        <taxon>Eukaryota</taxon>
        <taxon>Viridiplantae</taxon>
        <taxon>Streptophyta</taxon>
        <taxon>Embryophyta</taxon>
        <taxon>Tracheophyta</taxon>
        <taxon>Spermatophyta</taxon>
        <taxon>Magnoliopsida</taxon>
        <taxon>eudicotyledons</taxon>
        <taxon>Gunneridae</taxon>
        <taxon>Pentapetalae</taxon>
        <taxon>rosids</taxon>
        <taxon>fabids</taxon>
        <taxon>Cucurbitales</taxon>
        <taxon>Cucurbitaceae</taxon>
        <taxon>Benincaseae</taxon>
        <taxon>Cucumis</taxon>
    </lineage>
</organism>
<comment type="caution">
    <text evidence="2">The sequence shown here is derived from an EMBL/GenBank/DDBJ whole genome shotgun (WGS) entry which is preliminary data.</text>
</comment>
<name>A0A5D3DLU8_CUCMM</name>
<sequence>MEESVCREEEDATVLRKSLSRRIRAPALTVCTPSQALSHSLQAKIFSLQLTVFNAFFTTSFEFRTADLLCGKRLHLSCSGDARMGQGYTIATYLMDANETITDVFTRFTNIINALKDLGKIYTTSENFRKILRSLPKTWEAKVMAIQEAKRSPKLPLEELIGSLMTHEIIIKKHLEDESKKKKSIALKTISLEVDLKDEDDLDEDDIAYFSQKYKNFIKGKNISRNTYQPKKSQKLKLFKKSKKKAMKATWDDSSESGDEVEKMAYLGLMAHKKLSSEYVVLKKKYNVLTSENKSLLHKHACFKENENVVQIEELNVSSDKHVCDCNEKDALLDKVRFLKHDGCEKDNLIKVLKENELNVLQDLNKAKETIEKLTINARRLDKIIGVGKSYGVIREV</sequence>
<evidence type="ECO:0000256" key="1">
    <source>
        <dbReference type="SAM" id="Coils"/>
    </source>
</evidence>
<gene>
    <name evidence="2" type="ORF">E5676_scaffold27G00500</name>
</gene>
<accession>A0A5D3DLU8</accession>
<dbReference type="EMBL" id="SSTD01003948">
    <property type="protein sequence ID" value="TYK24240.1"/>
    <property type="molecule type" value="Genomic_DNA"/>
</dbReference>
<protein>
    <submittedName>
        <fullName evidence="2">UBN2 domain-containing protein</fullName>
    </submittedName>
</protein>
<feature type="coiled-coil region" evidence="1">
    <location>
        <begin position="354"/>
        <end position="384"/>
    </location>
</feature>
<dbReference type="Pfam" id="PF14223">
    <property type="entry name" value="Retrotran_gag_2"/>
    <property type="match status" value="1"/>
</dbReference>
<evidence type="ECO:0000313" key="3">
    <source>
        <dbReference type="Proteomes" id="UP000321947"/>
    </source>
</evidence>
<dbReference type="AlphaFoldDB" id="A0A5D3DLU8"/>